<keyword evidence="4" id="KW-0812">Transmembrane</keyword>
<accession>A0A1V6ULB9</accession>
<dbReference type="InterPro" id="IPR050562">
    <property type="entry name" value="FAD_mOase_fung"/>
</dbReference>
<evidence type="ECO:0000256" key="3">
    <source>
        <dbReference type="ARBA" id="ARBA00022630"/>
    </source>
</evidence>
<dbReference type="InterPro" id="IPR036188">
    <property type="entry name" value="FAD/NAD-bd_sf"/>
</dbReference>
<dbReference type="InterPro" id="IPR002938">
    <property type="entry name" value="FAD-bd"/>
</dbReference>
<dbReference type="GO" id="GO:0071949">
    <property type="term" value="F:FAD binding"/>
    <property type="evidence" value="ECO:0007669"/>
    <property type="project" value="InterPro"/>
</dbReference>
<keyword evidence="5" id="KW-0274">FAD</keyword>
<dbReference type="Gene3D" id="3.50.50.60">
    <property type="entry name" value="FAD/NAD(P)-binding domain"/>
    <property type="match status" value="1"/>
</dbReference>
<protein>
    <recommendedName>
        <fullName evidence="9">FAD-binding domain-containing protein</fullName>
    </recommendedName>
</protein>
<comment type="caution">
    <text evidence="10">The sequence shown here is derived from an EMBL/GenBank/DDBJ whole genome shotgun (WGS) entry which is preliminary data.</text>
</comment>
<keyword evidence="3" id="KW-0285">Flavoprotein</keyword>
<proteinExistence type="inferred from homology"/>
<dbReference type="AlphaFoldDB" id="A0A1V6ULB9"/>
<feature type="domain" description="FAD-binding" evidence="9">
    <location>
        <begin position="27"/>
        <end position="334"/>
    </location>
</feature>
<evidence type="ECO:0000256" key="6">
    <source>
        <dbReference type="ARBA" id="ARBA00022989"/>
    </source>
</evidence>
<keyword evidence="6" id="KW-1133">Transmembrane helix</keyword>
<comment type="similarity">
    <text evidence="2">Belongs to the paxM FAD-dependent monooxygenase family.</text>
</comment>
<dbReference type="EMBL" id="MDDG01000007">
    <property type="protein sequence ID" value="OQE39228.1"/>
    <property type="molecule type" value="Genomic_DNA"/>
</dbReference>
<comment type="subcellular location">
    <subcellularLocation>
        <location evidence="1">Membrane</location>
    </subcellularLocation>
</comment>
<evidence type="ECO:0000256" key="1">
    <source>
        <dbReference type="ARBA" id="ARBA00004370"/>
    </source>
</evidence>
<sequence>MEKSIFNRFSTFSIIEMAEELPRSHFRVIIVGGSVTGLTLANALSRKNIDFLVLETRDVISPCLGAAICLMSHGTRTLDQMGMLKDITQLMIPNGIFYTWQENGRLLSKCDTLNILEDRHGHPAGWINRAQLLQILLNHIYEKEKVLLRKRFVKAEHCPEGIIAHCSDSSSFKGDIIIGADGVHSSVRQNMWQHMKDDGLEERLNTDETAMTAEYSCVYGVSKAVAGIENGVVHRTMGRGFTFVLTPGTKNHFYWYLTAKMDKKYRIPHIPRYNKSELEALISRYMEQEVAPNIRLKSIYDNTTYCHYAPLEEAIYEHWTWRQVACLGDSIHKASTRI</sequence>
<dbReference type="GO" id="GO:0004497">
    <property type="term" value="F:monooxygenase activity"/>
    <property type="evidence" value="ECO:0007669"/>
    <property type="project" value="InterPro"/>
</dbReference>
<name>A0A1V6ULB9_9EURO</name>
<keyword evidence="11" id="KW-1185">Reference proteome</keyword>
<evidence type="ECO:0000256" key="4">
    <source>
        <dbReference type="ARBA" id="ARBA00022692"/>
    </source>
</evidence>
<dbReference type="PRINTS" id="PR00420">
    <property type="entry name" value="RNGMNOXGNASE"/>
</dbReference>
<evidence type="ECO:0000256" key="8">
    <source>
        <dbReference type="ARBA" id="ARBA00023136"/>
    </source>
</evidence>
<evidence type="ECO:0000259" key="9">
    <source>
        <dbReference type="Pfam" id="PF01494"/>
    </source>
</evidence>
<evidence type="ECO:0000313" key="10">
    <source>
        <dbReference type="EMBL" id="OQE39228.1"/>
    </source>
</evidence>
<evidence type="ECO:0000256" key="2">
    <source>
        <dbReference type="ARBA" id="ARBA00007992"/>
    </source>
</evidence>
<keyword evidence="7" id="KW-0560">Oxidoreductase</keyword>
<dbReference type="GO" id="GO:0016020">
    <property type="term" value="C:membrane"/>
    <property type="evidence" value="ECO:0007669"/>
    <property type="project" value="UniProtKB-SubCell"/>
</dbReference>
<reference evidence="11" key="1">
    <citation type="journal article" date="2017" name="Nat. Microbiol.">
        <title>Global analysis of biosynthetic gene clusters reveals vast potential of secondary metabolite production in Penicillium species.</title>
        <authorList>
            <person name="Nielsen J.C."/>
            <person name="Grijseels S."/>
            <person name="Prigent S."/>
            <person name="Ji B."/>
            <person name="Dainat J."/>
            <person name="Nielsen K.F."/>
            <person name="Frisvad J.C."/>
            <person name="Workman M."/>
            <person name="Nielsen J."/>
        </authorList>
    </citation>
    <scope>NUCLEOTIDE SEQUENCE [LARGE SCALE GENOMIC DNA]</scope>
    <source>
        <strain evidence="11">IBT 31321</strain>
    </source>
</reference>
<keyword evidence="8" id="KW-0472">Membrane</keyword>
<evidence type="ECO:0000256" key="5">
    <source>
        <dbReference type="ARBA" id="ARBA00022827"/>
    </source>
</evidence>
<dbReference type="PANTHER" id="PTHR47356">
    <property type="entry name" value="FAD-DEPENDENT MONOOXYGENASE ASQG-RELATED"/>
    <property type="match status" value="1"/>
</dbReference>
<evidence type="ECO:0000256" key="7">
    <source>
        <dbReference type="ARBA" id="ARBA00023002"/>
    </source>
</evidence>
<dbReference type="STRING" id="36646.A0A1V6ULB9"/>
<organism evidence="10 11">
    <name type="scientific">Penicillium coprophilum</name>
    <dbReference type="NCBI Taxonomy" id="36646"/>
    <lineage>
        <taxon>Eukaryota</taxon>
        <taxon>Fungi</taxon>
        <taxon>Dikarya</taxon>
        <taxon>Ascomycota</taxon>
        <taxon>Pezizomycotina</taxon>
        <taxon>Eurotiomycetes</taxon>
        <taxon>Eurotiomycetidae</taxon>
        <taxon>Eurotiales</taxon>
        <taxon>Aspergillaceae</taxon>
        <taxon>Penicillium</taxon>
    </lineage>
</organism>
<dbReference type="SUPFAM" id="SSF51905">
    <property type="entry name" value="FAD/NAD(P)-binding domain"/>
    <property type="match status" value="1"/>
</dbReference>
<dbReference type="Proteomes" id="UP000191500">
    <property type="component" value="Unassembled WGS sequence"/>
</dbReference>
<gene>
    <name evidence="10" type="ORF">PENCOP_c007G03513</name>
</gene>
<evidence type="ECO:0000313" key="11">
    <source>
        <dbReference type="Proteomes" id="UP000191500"/>
    </source>
</evidence>
<dbReference type="PANTHER" id="PTHR47356:SF2">
    <property type="entry name" value="FAD-BINDING DOMAIN-CONTAINING PROTEIN-RELATED"/>
    <property type="match status" value="1"/>
</dbReference>
<dbReference type="Pfam" id="PF01494">
    <property type="entry name" value="FAD_binding_3"/>
    <property type="match status" value="1"/>
</dbReference>